<dbReference type="PANTHER" id="PTHR36842">
    <property type="entry name" value="PROTEIN TOLB HOMOLOG"/>
    <property type="match status" value="1"/>
</dbReference>
<dbReference type="KEGG" id="mou:OU421_08450"/>
<dbReference type="RefSeq" id="WP_268185656.1">
    <property type="nucleotide sequence ID" value="NZ_CP113361.1"/>
</dbReference>
<dbReference type="GeneID" id="76835126"/>
<reference evidence="1" key="1">
    <citation type="submission" date="2022-11" db="EMBL/GenBank/DDBJ databases">
        <title>Complete genome sequence of Methanogenium organophilum DSM 3596.</title>
        <authorList>
            <person name="Chen S.-C."/>
            <person name="Lai S.-J."/>
            <person name="You Y.-T."/>
        </authorList>
    </citation>
    <scope>NUCLEOTIDE SEQUENCE</scope>
    <source>
        <strain evidence="1">DSM 3596</strain>
    </source>
</reference>
<dbReference type="EMBL" id="CP113361">
    <property type="protein sequence ID" value="WAI00457.1"/>
    <property type="molecule type" value="Genomic_DNA"/>
</dbReference>
<dbReference type="SUPFAM" id="SSF69304">
    <property type="entry name" value="Tricorn protease N-terminal domain"/>
    <property type="match status" value="1"/>
</dbReference>
<protein>
    <submittedName>
        <fullName evidence="1">Uncharacterized protein</fullName>
    </submittedName>
</protein>
<dbReference type="AlphaFoldDB" id="A0A9X9S2T5"/>
<dbReference type="Proteomes" id="UP001163096">
    <property type="component" value="Chromosome"/>
</dbReference>
<gene>
    <name evidence="1" type="ORF">OU421_08450</name>
</gene>
<dbReference type="PANTHER" id="PTHR36842:SF1">
    <property type="entry name" value="PROTEIN TOLB"/>
    <property type="match status" value="1"/>
</dbReference>
<keyword evidence="2" id="KW-1185">Reference proteome</keyword>
<proteinExistence type="predicted"/>
<organism evidence="1 2">
    <name type="scientific">Methanogenium organophilum</name>
    <dbReference type="NCBI Taxonomy" id="2199"/>
    <lineage>
        <taxon>Archaea</taxon>
        <taxon>Methanobacteriati</taxon>
        <taxon>Methanobacteriota</taxon>
        <taxon>Stenosarchaea group</taxon>
        <taxon>Methanomicrobia</taxon>
        <taxon>Methanomicrobiales</taxon>
        <taxon>Methanomicrobiaceae</taxon>
        <taxon>Methanogenium</taxon>
    </lineage>
</organism>
<evidence type="ECO:0000313" key="2">
    <source>
        <dbReference type="Proteomes" id="UP001163096"/>
    </source>
</evidence>
<evidence type="ECO:0000313" key="1">
    <source>
        <dbReference type="EMBL" id="WAI00457.1"/>
    </source>
</evidence>
<dbReference type="InterPro" id="IPR011042">
    <property type="entry name" value="6-blade_b-propeller_TolB-like"/>
</dbReference>
<name>A0A9X9S2T5_METOG</name>
<dbReference type="Gene3D" id="2.120.10.30">
    <property type="entry name" value="TolB, C-terminal domain"/>
    <property type="match status" value="1"/>
</dbReference>
<accession>A0A9X9S2T5</accession>
<sequence length="416" mass="46398">MNYPSVFKKKPPQFLILVLFLCILAPAASAVGIFSEETTIFTAEEGTYIYAAIDSGNVLICEVYPETDDIPGWSKLFLYKTSGSGLEELSVDNPPDFSHQDIYGNIAVWKTKSEERNWFEGQFDIYAYNLDERKSPERIAEKFNSIDGLTIGQNKIIITGRNSVAETSDYDHGEIFVYNLEDGSLTKHELPGFQSTVAISGKYLVFRDNRYGQMTAMVYLMNLETGEIQQLGDERKGLYSSPDISGDKIVYRFDEDFGSFLKDSAPQQLLMTDISTNETTVIASPGVRIRSSPKIDGDNIVWTDKRSGKYSVWLYNLKEGSEILISVTDEEYGGAADISGDTVIWTDIVDGRDVLKMIKLDLPNTSVTLTETQRTIERDAAETIDQENTTQAADLFSGIPVLAVILGLCLITLKKK</sequence>